<feature type="transmembrane region" description="Helical" evidence="13">
    <location>
        <begin position="176"/>
        <end position="197"/>
    </location>
</feature>
<keyword evidence="5" id="KW-0813">Transport</keyword>
<accession>A0A931AQL7</accession>
<feature type="transmembrane region" description="Helical" evidence="13">
    <location>
        <begin position="414"/>
        <end position="439"/>
    </location>
</feature>
<feature type="transmembrane region" description="Helical" evidence="13">
    <location>
        <begin position="105"/>
        <end position="123"/>
    </location>
</feature>
<keyword evidence="11 13" id="KW-0472">Membrane</keyword>
<dbReference type="CDD" id="cd13137">
    <property type="entry name" value="MATE_NorM_like"/>
    <property type="match status" value="1"/>
</dbReference>
<proteinExistence type="inferred from homology"/>
<evidence type="ECO:0000256" key="11">
    <source>
        <dbReference type="ARBA" id="ARBA00023136"/>
    </source>
</evidence>
<dbReference type="PANTHER" id="PTHR43298">
    <property type="entry name" value="MULTIDRUG RESISTANCE PROTEIN NORM-RELATED"/>
    <property type="match status" value="1"/>
</dbReference>
<dbReference type="EMBL" id="JADPIE010000003">
    <property type="protein sequence ID" value="MBF8436697.1"/>
    <property type="molecule type" value="Genomic_DNA"/>
</dbReference>
<feature type="transmembrane region" description="Helical" evidence="13">
    <location>
        <begin position="203"/>
        <end position="226"/>
    </location>
</feature>
<evidence type="ECO:0000256" key="7">
    <source>
        <dbReference type="ARBA" id="ARBA00022475"/>
    </source>
</evidence>
<dbReference type="GO" id="GO:0005886">
    <property type="term" value="C:plasma membrane"/>
    <property type="evidence" value="ECO:0007669"/>
    <property type="project" value="UniProtKB-SubCell"/>
</dbReference>
<dbReference type="InterPro" id="IPR048279">
    <property type="entry name" value="MdtK-like"/>
</dbReference>
<evidence type="ECO:0000256" key="12">
    <source>
        <dbReference type="ARBA" id="ARBA00031636"/>
    </source>
</evidence>
<organism evidence="14 15">
    <name type="scientific">Halonatronomonas betaini</name>
    <dbReference type="NCBI Taxonomy" id="2778430"/>
    <lineage>
        <taxon>Bacteria</taxon>
        <taxon>Bacillati</taxon>
        <taxon>Bacillota</taxon>
        <taxon>Clostridia</taxon>
        <taxon>Halanaerobiales</taxon>
        <taxon>Halarsenatibacteraceae</taxon>
        <taxon>Halonatronomonas</taxon>
    </lineage>
</organism>
<evidence type="ECO:0000256" key="10">
    <source>
        <dbReference type="ARBA" id="ARBA00023065"/>
    </source>
</evidence>
<comment type="similarity">
    <text evidence="3">Belongs to the multi antimicrobial extrusion (MATE) (TC 2.A.66.1) family.</text>
</comment>
<dbReference type="InterPro" id="IPR050222">
    <property type="entry name" value="MATE_MdtK"/>
</dbReference>
<dbReference type="GO" id="GO:0015297">
    <property type="term" value="F:antiporter activity"/>
    <property type="evidence" value="ECO:0007669"/>
    <property type="project" value="UniProtKB-KW"/>
</dbReference>
<feature type="transmembrane region" description="Helical" evidence="13">
    <location>
        <begin position="67"/>
        <end position="85"/>
    </location>
</feature>
<comment type="subcellular location">
    <subcellularLocation>
        <location evidence="2">Cell membrane</location>
        <topology evidence="2">Multi-pass membrane protein</topology>
    </subcellularLocation>
</comment>
<name>A0A931AQL7_9FIRM</name>
<sequence length="458" mass="49769">MRRYKKGEVSDLVTGEDSSSKKVILKLAWPVIVEQALGTVTQVVDMMMVGRLGAAAITAIGLSMQPLFFSMAFGMAISVGTTALVARHIGAGDEWEAGKTLQQSLLAVSVIMVFVSILFFAGAETVIRFMGAEAEVVPLGTSYIRWLVPGLIFMFLGFVLTAALRGAGNTKTPMKVNFVLNLFNIFLNYTLIFGHFGAPELGLNGAAIATSLSRGFGGIVLLIYVFRDDATVTVLKEGFFKFDIDRIRRIMKIGMPAAMEQMVMRTAQIFFVRVVSGLGTVAFAAHQIAINVESISYMPGFGIAVAATTLVGQNLGAEKKDQAEQSGYEAWKLGAMFMGLMAVVFLIFPEQLVRLYSNDPEIIRIGALCLRIAAIAQIPMGSQFIFAGGLRGAGETKSVFYSTAISSWIGRLGVAYILINVFGFGVAGAWIAMVVDWVMRSSYVFYRFRLGDWKDLEV</sequence>
<evidence type="ECO:0000256" key="9">
    <source>
        <dbReference type="ARBA" id="ARBA00022989"/>
    </source>
</evidence>
<evidence type="ECO:0000256" key="8">
    <source>
        <dbReference type="ARBA" id="ARBA00022692"/>
    </source>
</evidence>
<keyword evidence="9 13" id="KW-1133">Transmembrane helix</keyword>
<evidence type="ECO:0000256" key="1">
    <source>
        <dbReference type="ARBA" id="ARBA00003408"/>
    </source>
</evidence>
<feature type="transmembrane region" description="Helical" evidence="13">
    <location>
        <begin position="269"/>
        <end position="289"/>
    </location>
</feature>
<evidence type="ECO:0000313" key="15">
    <source>
        <dbReference type="Proteomes" id="UP000621436"/>
    </source>
</evidence>
<dbReference type="PANTHER" id="PTHR43298:SF2">
    <property type="entry name" value="FMN_FAD EXPORTER YEEO-RELATED"/>
    <property type="match status" value="1"/>
</dbReference>
<feature type="transmembrane region" description="Helical" evidence="13">
    <location>
        <begin position="143"/>
        <end position="164"/>
    </location>
</feature>
<evidence type="ECO:0000256" key="4">
    <source>
        <dbReference type="ARBA" id="ARBA00020268"/>
    </source>
</evidence>
<comment type="function">
    <text evidence="1">Multidrug efflux pump.</text>
</comment>
<dbReference type="GO" id="GO:0006811">
    <property type="term" value="P:monoatomic ion transport"/>
    <property type="evidence" value="ECO:0007669"/>
    <property type="project" value="UniProtKB-KW"/>
</dbReference>
<dbReference type="PIRSF" id="PIRSF006603">
    <property type="entry name" value="DinF"/>
    <property type="match status" value="1"/>
</dbReference>
<evidence type="ECO:0000256" key="6">
    <source>
        <dbReference type="ARBA" id="ARBA00022449"/>
    </source>
</evidence>
<feature type="transmembrane region" description="Helical" evidence="13">
    <location>
        <begin position="329"/>
        <end position="348"/>
    </location>
</feature>
<keyword evidence="7" id="KW-1003">Cell membrane</keyword>
<keyword evidence="10" id="KW-0406">Ion transport</keyword>
<protein>
    <recommendedName>
        <fullName evidence="4">Probable multidrug resistance protein NorM</fullName>
    </recommendedName>
    <alternativeName>
        <fullName evidence="12">Multidrug-efflux transporter</fullName>
    </alternativeName>
</protein>
<dbReference type="Pfam" id="PF01554">
    <property type="entry name" value="MatE"/>
    <property type="match status" value="2"/>
</dbReference>
<gene>
    <name evidence="14" type="ORF">I0Q91_06395</name>
</gene>
<dbReference type="RefSeq" id="WP_270453608.1">
    <property type="nucleotide sequence ID" value="NZ_JADPIE010000003.1"/>
</dbReference>
<keyword evidence="8 13" id="KW-0812">Transmembrane</keyword>
<evidence type="ECO:0000256" key="3">
    <source>
        <dbReference type="ARBA" id="ARBA00010199"/>
    </source>
</evidence>
<dbReference type="GO" id="GO:0042910">
    <property type="term" value="F:xenobiotic transmembrane transporter activity"/>
    <property type="evidence" value="ECO:0007669"/>
    <property type="project" value="InterPro"/>
</dbReference>
<dbReference type="InterPro" id="IPR002528">
    <property type="entry name" value="MATE_fam"/>
</dbReference>
<feature type="transmembrane region" description="Helical" evidence="13">
    <location>
        <begin position="43"/>
        <end position="61"/>
    </location>
</feature>
<keyword evidence="15" id="KW-1185">Reference proteome</keyword>
<feature type="transmembrane region" description="Helical" evidence="13">
    <location>
        <begin position="295"/>
        <end position="317"/>
    </location>
</feature>
<dbReference type="NCBIfam" id="TIGR00797">
    <property type="entry name" value="matE"/>
    <property type="match status" value="1"/>
</dbReference>
<dbReference type="Proteomes" id="UP000621436">
    <property type="component" value="Unassembled WGS sequence"/>
</dbReference>
<keyword evidence="6" id="KW-0050">Antiport</keyword>
<evidence type="ECO:0000256" key="5">
    <source>
        <dbReference type="ARBA" id="ARBA00022448"/>
    </source>
</evidence>
<dbReference type="AlphaFoldDB" id="A0A931AQL7"/>
<evidence type="ECO:0000256" key="13">
    <source>
        <dbReference type="SAM" id="Phobius"/>
    </source>
</evidence>
<comment type="caution">
    <text evidence="14">The sequence shown here is derived from an EMBL/GenBank/DDBJ whole genome shotgun (WGS) entry which is preliminary data.</text>
</comment>
<reference evidence="14" key="1">
    <citation type="submission" date="2020-11" db="EMBL/GenBank/DDBJ databases">
        <title>Halonatronomonas betainensis gen. nov., sp. nov. a novel haloalkaliphilic representative of the family Halanaerobiacae capable of betaine degradation.</title>
        <authorList>
            <person name="Boltyanskaya Y."/>
            <person name="Kevbrin V."/>
            <person name="Detkova E."/>
            <person name="Grouzdev D.S."/>
            <person name="Koziaeva V."/>
            <person name="Zhilina T."/>
        </authorList>
    </citation>
    <scope>NUCLEOTIDE SEQUENCE</scope>
    <source>
        <strain evidence="14">Z-7014</strain>
    </source>
</reference>
<evidence type="ECO:0000313" key="14">
    <source>
        <dbReference type="EMBL" id="MBF8436697.1"/>
    </source>
</evidence>
<evidence type="ECO:0000256" key="2">
    <source>
        <dbReference type="ARBA" id="ARBA00004651"/>
    </source>
</evidence>